<gene>
    <name evidence="9" type="ORF">C4F49_06930</name>
</gene>
<protein>
    <submittedName>
        <fullName evidence="9">LD-carboxypeptidase</fullName>
    </submittedName>
</protein>
<dbReference type="InterPro" id="IPR040921">
    <property type="entry name" value="Peptidase_S66C"/>
</dbReference>
<dbReference type="InterPro" id="IPR040449">
    <property type="entry name" value="Peptidase_S66_N"/>
</dbReference>
<dbReference type="InterPro" id="IPR029062">
    <property type="entry name" value="Class_I_gatase-like"/>
</dbReference>
<dbReference type="RefSeq" id="WP_196935348.1">
    <property type="nucleotide sequence ID" value="NZ_MU158698.1"/>
</dbReference>
<comment type="similarity">
    <text evidence="1">Belongs to the peptidase S66 family.</text>
</comment>
<dbReference type="SUPFAM" id="SSF52317">
    <property type="entry name" value="Class I glutamine amidotransferase-like"/>
    <property type="match status" value="1"/>
</dbReference>
<feature type="domain" description="LD-carboxypeptidase C-terminal" evidence="8">
    <location>
        <begin position="171"/>
        <end position="287"/>
    </location>
</feature>
<proteinExistence type="inferred from homology"/>
<dbReference type="GO" id="GO:0004180">
    <property type="term" value="F:carboxypeptidase activity"/>
    <property type="evidence" value="ECO:0007669"/>
    <property type="project" value="UniProtKB-KW"/>
</dbReference>
<comment type="caution">
    <text evidence="9">The sequence shown here is derived from an EMBL/GenBank/DDBJ whole genome shotgun (WGS) entry which is preliminary data.</text>
</comment>
<dbReference type="CDD" id="cd07025">
    <property type="entry name" value="Peptidase_S66"/>
    <property type="match status" value="1"/>
</dbReference>
<dbReference type="Gene3D" id="3.50.30.60">
    <property type="entry name" value="LD-carboxypeptidase A C-terminal domain-like"/>
    <property type="match status" value="1"/>
</dbReference>
<evidence type="ECO:0000256" key="4">
    <source>
        <dbReference type="ARBA" id="ARBA00022801"/>
    </source>
</evidence>
<keyword evidence="3" id="KW-0645">Protease</keyword>
<keyword evidence="10" id="KW-1185">Reference proteome</keyword>
<evidence type="ECO:0000256" key="1">
    <source>
        <dbReference type="ARBA" id="ARBA00010233"/>
    </source>
</evidence>
<reference evidence="9" key="1">
    <citation type="submission" date="2018-02" db="EMBL/GenBank/DDBJ databases">
        <authorList>
            <person name="Vasarhelyi B.M."/>
            <person name="Deshmukh S."/>
            <person name="Balint B."/>
            <person name="Kukolya J."/>
        </authorList>
    </citation>
    <scope>NUCLEOTIDE SEQUENCE</scope>
    <source>
        <strain evidence="9">KB22</strain>
    </source>
</reference>
<dbReference type="Pfam" id="PF17676">
    <property type="entry name" value="Peptidase_S66C"/>
    <property type="match status" value="1"/>
</dbReference>
<evidence type="ECO:0000256" key="5">
    <source>
        <dbReference type="ARBA" id="ARBA00022825"/>
    </source>
</evidence>
<organism evidence="9 10">
    <name type="scientific">Sphingobacterium hungaricum</name>
    <dbReference type="NCBI Taxonomy" id="2082723"/>
    <lineage>
        <taxon>Bacteria</taxon>
        <taxon>Pseudomonadati</taxon>
        <taxon>Bacteroidota</taxon>
        <taxon>Sphingobacteriia</taxon>
        <taxon>Sphingobacteriales</taxon>
        <taxon>Sphingobacteriaceae</taxon>
        <taxon>Sphingobacterium</taxon>
    </lineage>
</organism>
<name>A0A928UVD0_9SPHI</name>
<evidence type="ECO:0000256" key="6">
    <source>
        <dbReference type="PIRSR" id="PIRSR028757-1"/>
    </source>
</evidence>
<evidence type="ECO:0000313" key="9">
    <source>
        <dbReference type="EMBL" id="MBE8713407.1"/>
    </source>
</evidence>
<feature type="active site" description="Nucleophile" evidence="6">
    <location>
        <position position="108"/>
    </location>
</feature>
<evidence type="ECO:0000256" key="2">
    <source>
        <dbReference type="ARBA" id="ARBA00022645"/>
    </source>
</evidence>
<dbReference type="GO" id="GO:0008236">
    <property type="term" value="F:serine-type peptidase activity"/>
    <property type="evidence" value="ECO:0007669"/>
    <property type="project" value="UniProtKB-KW"/>
</dbReference>
<dbReference type="Gene3D" id="3.40.50.10740">
    <property type="entry name" value="Class I glutamine amidotransferase-like"/>
    <property type="match status" value="1"/>
</dbReference>
<dbReference type="PIRSF" id="PIRSF028757">
    <property type="entry name" value="LD-carboxypeptidase"/>
    <property type="match status" value="1"/>
</dbReference>
<feature type="active site" description="Charge relay system" evidence="6">
    <location>
        <position position="272"/>
    </location>
</feature>
<dbReference type="SUPFAM" id="SSF141986">
    <property type="entry name" value="LD-carboxypeptidase A C-terminal domain-like"/>
    <property type="match status" value="1"/>
</dbReference>
<evidence type="ECO:0000256" key="3">
    <source>
        <dbReference type="ARBA" id="ARBA00022670"/>
    </source>
</evidence>
<keyword evidence="2" id="KW-0121">Carboxypeptidase</keyword>
<evidence type="ECO:0000313" key="10">
    <source>
        <dbReference type="Proteomes" id="UP000616201"/>
    </source>
</evidence>
<dbReference type="InterPro" id="IPR027478">
    <property type="entry name" value="LdcA_N"/>
</dbReference>
<dbReference type="InterPro" id="IPR027461">
    <property type="entry name" value="Carboxypeptidase_A_C_sf"/>
</dbReference>
<dbReference type="EMBL" id="PRDK01000004">
    <property type="protein sequence ID" value="MBE8713407.1"/>
    <property type="molecule type" value="Genomic_DNA"/>
</dbReference>
<dbReference type="GO" id="GO:0006508">
    <property type="term" value="P:proteolysis"/>
    <property type="evidence" value="ECO:0007669"/>
    <property type="project" value="UniProtKB-KW"/>
</dbReference>
<evidence type="ECO:0000259" key="8">
    <source>
        <dbReference type="Pfam" id="PF17676"/>
    </source>
</evidence>
<dbReference type="Proteomes" id="UP000616201">
    <property type="component" value="Unassembled WGS sequence"/>
</dbReference>
<keyword evidence="4" id="KW-0378">Hydrolase</keyword>
<feature type="active site" description="Charge relay system" evidence="6">
    <location>
        <position position="202"/>
    </location>
</feature>
<dbReference type="PANTHER" id="PTHR30237:SF2">
    <property type="entry name" value="MUREIN TETRAPEPTIDE CARBOXYPEPTIDASE"/>
    <property type="match status" value="1"/>
</dbReference>
<sequence length="300" mass="32930">MKRPSGLQKGDKVAIVCPASFVRGTVDIAVKTLESWGLEVQIGKTVTSAYHQFAGDDALRAKDLQDALDDDSVKAVFAGRGGYGTVRIIDAIDFSNFKKNPKWLIGFSDITVLHSHVERNLAIPTIHGQMPKSFEESTKSGLNTLKTALFGKPLAYSFKQNKQENREGKVEGILIGGNLAILHSILASDSDMVYDNKILFIEDVGESFYNIDRMLWTLKRAGKLAKLKGLLVGSFSSMKDATPGFGQTVEEIILDKVKGYDYPVAFHFPAGHIDNNHALILGAEVRMEVGKSHVNLEFNS</sequence>
<accession>A0A928UVD0</accession>
<dbReference type="InterPro" id="IPR003507">
    <property type="entry name" value="S66_fam"/>
</dbReference>
<dbReference type="AlphaFoldDB" id="A0A928UVD0"/>
<dbReference type="Pfam" id="PF02016">
    <property type="entry name" value="Peptidase_S66"/>
    <property type="match status" value="1"/>
</dbReference>
<feature type="domain" description="LD-carboxypeptidase N-terminal" evidence="7">
    <location>
        <begin position="13"/>
        <end position="128"/>
    </location>
</feature>
<keyword evidence="5" id="KW-0720">Serine protease</keyword>
<evidence type="ECO:0000259" key="7">
    <source>
        <dbReference type="Pfam" id="PF02016"/>
    </source>
</evidence>
<dbReference type="PANTHER" id="PTHR30237">
    <property type="entry name" value="MURAMOYLTETRAPEPTIDE CARBOXYPEPTIDASE"/>
    <property type="match status" value="1"/>
</dbReference>